<gene>
    <name evidence="3" type="ORF">BIP78_1205</name>
</gene>
<dbReference type="PANTHER" id="PTHR10264:SF19">
    <property type="entry name" value="AT06885P-RELATED"/>
    <property type="match status" value="1"/>
</dbReference>
<dbReference type="EMBL" id="CP034928">
    <property type="protein sequence ID" value="QAA76971.1"/>
    <property type="molecule type" value="Genomic_DNA"/>
</dbReference>
<dbReference type="FunFam" id="3.30.479.30:FF:000004">
    <property type="entry name" value="Putative membrane protease family, stomatin"/>
    <property type="match status" value="1"/>
</dbReference>
<organism evidence="3 4">
    <name type="scientific">Bipolaricaulis sibiricus</name>
    <dbReference type="NCBI Taxonomy" id="2501609"/>
    <lineage>
        <taxon>Bacteria</taxon>
        <taxon>Candidatus Bipolaricaulota</taxon>
        <taxon>Candidatus Bipolaricaulia</taxon>
        <taxon>Candidatus Bipolaricaulales</taxon>
        <taxon>Candidatus Bipolaricaulaceae</taxon>
        <taxon>Candidatus Bipolaricaulis</taxon>
    </lineage>
</organism>
<proteinExistence type="inferred from homology"/>
<evidence type="ECO:0000313" key="3">
    <source>
        <dbReference type="EMBL" id="QAA76971.1"/>
    </source>
</evidence>
<dbReference type="SMART" id="SM00244">
    <property type="entry name" value="PHB"/>
    <property type="match status" value="1"/>
</dbReference>
<dbReference type="GO" id="GO:0005886">
    <property type="term" value="C:plasma membrane"/>
    <property type="evidence" value="ECO:0007669"/>
    <property type="project" value="InterPro"/>
</dbReference>
<dbReference type="Pfam" id="PF01145">
    <property type="entry name" value="Band_7"/>
    <property type="match status" value="1"/>
</dbReference>
<comment type="similarity">
    <text evidence="1">Belongs to the band 7/mec-2 family.</text>
</comment>
<name>A0A410FVI8_BIPS1</name>
<dbReference type="KEGG" id="bih:BIP78_1205"/>
<dbReference type="SUPFAM" id="SSF117892">
    <property type="entry name" value="Band 7/SPFH domain"/>
    <property type="match status" value="1"/>
</dbReference>
<feature type="domain" description="Band 7" evidence="2">
    <location>
        <begin position="17"/>
        <end position="174"/>
    </location>
</feature>
<dbReference type="Gene3D" id="6.10.250.2090">
    <property type="match status" value="1"/>
</dbReference>
<dbReference type="PRINTS" id="PR00721">
    <property type="entry name" value="STOMATIN"/>
</dbReference>
<dbReference type="PANTHER" id="PTHR10264">
    <property type="entry name" value="BAND 7 PROTEIN-RELATED"/>
    <property type="match status" value="1"/>
</dbReference>
<sequence length="248" mass="27843">MLTFVVIAALVLLFLSSAIKVVREYERGVIFRLGRLVGARGPGLFLIIPLVDKMVKVDLRTITLDVPPQEVITRDNVPVNVNAVVYFRVVDPQASVVEVLDYIEATRQISMTTLRSVLGRVELDDILSERDKLNRELQQIIDDHTDPWGIKVSTVEIKDVKIPTEMQRAIARQAEAERERRSKIINAEGEFQAAERLREAAAIMHEAPGALQLRYLQTLSEISTENATTIVFPVPIELLDALRPRGQG</sequence>
<dbReference type="CDD" id="cd08826">
    <property type="entry name" value="SPFH_eoslipins_u1"/>
    <property type="match status" value="1"/>
</dbReference>
<dbReference type="Proteomes" id="UP000287233">
    <property type="component" value="Chromosome"/>
</dbReference>
<accession>A0A410FVI8</accession>
<dbReference type="GO" id="GO:0098552">
    <property type="term" value="C:side of membrane"/>
    <property type="evidence" value="ECO:0007669"/>
    <property type="project" value="UniProtKB-ARBA"/>
</dbReference>
<dbReference type="InterPro" id="IPR043202">
    <property type="entry name" value="Band-7_stomatin-like"/>
</dbReference>
<protein>
    <submittedName>
        <fullName evidence="3">Slipin family protein</fullName>
    </submittedName>
</protein>
<dbReference type="InterPro" id="IPR001107">
    <property type="entry name" value="Band_7"/>
</dbReference>
<evidence type="ECO:0000259" key="2">
    <source>
        <dbReference type="SMART" id="SM00244"/>
    </source>
</evidence>
<dbReference type="InterPro" id="IPR036013">
    <property type="entry name" value="Band_7/SPFH_dom_sf"/>
</dbReference>
<dbReference type="Gene3D" id="3.30.479.30">
    <property type="entry name" value="Band 7 domain"/>
    <property type="match status" value="1"/>
</dbReference>
<evidence type="ECO:0000256" key="1">
    <source>
        <dbReference type="ARBA" id="ARBA00008164"/>
    </source>
</evidence>
<evidence type="ECO:0000313" key="4">
    <source>
        <dbReference type="Proteomes" id="UP000287233"/>
    </source>
</evidence>
<dbReference type="AlphaFoldDB" id="A0A410FVI8"/>
<reference evidence="4" key="1">
    <citation type="submission" date="2018-12" db="EMBL/GenBank/DDBJ databases">
        <title>Complete genome sequence of an uncultured bacterium of the candidate phylum Bipolaricaulota.</title>
        <authorList>
            <person name="Kadnikov V.V."/>
            <person name="Mardanov A.V."/>
            <person name="Beletsky A.V."/>
            <person name="Frank Y.A."/>
            <person name="Karnachuk O.V."/>
            <person name="Ravin N.V."/>
        </authorList>
    </citation>
    <scope>NUCLEOTIDE SEQUENCE [LARGE SCALE GENOMIC DNA]</scope>
</reference>
<dbReference type="InterPro" id="IPR001972">
    <property type="entry name" value="Stomatin_HflK_fam"/>
</dbReference>